<keyword evidence="3" id="KW-1185">Reference proteome</keyword>
<dbReference type="PANTHER" id="PTHR34599">
    <property type="entry name" value="PEROXIDASE-RELATED"/>
    <property type="match status" value="1"/>
</dbReference>
<dbReference type="PANTHER" id="PTHR34599:SF1">
    <property type="entry name" value="PHOSPHATIDIC ACID PHOSPHATASE TYPE 2_HALOPEROXIDASE DOMAIN-CONTAINING PROTEIN"/>
    <property type="match status" value="1"/>
</dbReference>
<keyword evidence="2" id="KW-0560">Oxidoreductase</keyword>
<dbReference type="KEGG" id="phao:HF685_07705"/>
<accession>A0A6H2DMJ3</accession>
<dbReference type="GO" id="GO:0004601">
    <property type="term" value="F:peroxidase activity"/>
    <property type="evidence" value="ECO:0007669"/>
    <property type="project" value="UniProtKB-KW"/>
</dbReference>
<sequence length="700" mass="76032">MKLPHNVPCPNGTERARKAKELRDKATEISRTRPHAASRNNGEELDFASAKFPSNFTKGLHHDQFGILSFGDDYRTFVEAINSSDAGLFENHVLDATDRATEAGTPTYQCTLNGNTPQWRGWESPRAGHVYELQGPDADSVGMAPAPRIGSSEKAAEVAEVYALAILRDVPFTAICAGDSAKQLCDGNKNARLNGQEVVDALNIMPFFSGSGAVSSTPPYVDANGLNNFERNRRYARTQDDNNPFGAALTTETVFRGSTKGALNGPYLSQFMLVGNTALAGPGGGTASYPGKAAEYDLQDGFVRYGSLSIDQRTTVHKTCLDHMTDWPSWLDVQNGANFRGADLFEDKRRFITTPRDLATYVHYDALYEAYLNAVLIMDAMGVPASKGFPEPGFREGGLGSPRRTAFATFGGPHILSLVTEVATRCLKAVRREKFNYHRRARPELMGGRMTLIECGEAAKLGDAQAAFEAMHAEIPDAIKTAIIAHNKDQNKTAMNNMRKVDCAGGSTPFSNFKDCNLLLPMAFPEGSPMHPAYGAGHATVAGGCVTMIKAFFEMFESNDSGVERPLFDPDLAYVPNANGNRLVQDSKFSGTLTIQGELDKLAANIAIGRNMAGVHYYSDYYDSVRMGERVAVGILLEQAPTYGDPIDTTFTSFDGDFISISGQADAAPTLTIIDRDGKQVSNAAWWLRHVPGEQMILGM</sequence>
<dbReference type="SUPFAM" id="SSF48317">
    <property type="entry name" value="Acid phosphatase/Vanadium-dependent haloperoxidase"/>
    <property type="match status" value="2"/>
</dbReference>
<feature type="region of interest" description="Disordered" evidence="1">
    <location>
        <begin position="1"/>
        <end position="41"/>
    </location>
</feature>
<reference evidence="2 3" key="1">
    <citation type="submission" date="2020-04" db="EMBL/GenBank/DDBJ databases">
        <title>Genome sequence for Sphingorhabdus sp. strain M1.</title>
        <authorList>
            <person name="Park S.-J."/>
        </authorList>
    </citation>
    <scope>NUCLEOTIDE SEQUENCE [LARGE SCALE GENOMIC DNA]</scope>
    <source>
        <strain evidence="2 3">JK6</strain>
    </source>
</reference>
<keyword evidence="2" id="KW-0575">Peroxidase</keyword>
<organism evidence="2 3">
    <name type="scientific">Parasphingorhabdus halotolerans</name>
    <dbReference type="NCBI Taxonomy" id="2725558"/>
    <lineage>
        <taxon>Bacteria</taxon>
        <taxon>Pseudomonadati</taxon>
        <taxon>Pseudomonadota</taxon>
        <taxon>Alphaproteobacteria</taxon>
        <taxon>Sphingomonadales</taxon>
        <taxon>Sphingomonadaceae</taxon>
        <taxon>Parasphingorhabdus</taxon>
    </lineage>
</organism>
<dbReference type="Gene3D" id="1.10.606.10">
    <property type="entry name" value="Vanadium-containing Chloroperoxidase, domain 2"/>
    <property type="match status" value="1"/>
</dbReference>
<evidence type="ECO:0000313" key="3">
    <source>
        <dbReference type="Proteomes" id="UP000501600"/>
    </source>
</evidence>
<dbReference type="RefSeq" id="WP_168819041.1">
    <property type="nucleotide sequence ID" value="NZ_CP051217.1"/>
</dbReference>
<protein>
    <submittedName>
        <fullName evidence="2">Bromoperoxidase</fullName>
    </submittedName>
</protein>
<dbReference type="InterPro" id="IPR036938">
    <property type="entry name" value="PAP2/HPO_sf"/>
</dbReference>
<dbReference type="EMBL" id="CP051217">
    <property type="protein sequence ID" value="QJB69175.1"/>
    <property type="molecule type" value="Genomic_DNA"/>
</dbReference>
<proteinExistence type="predicted"/>
<dbReference type="Proteomes" id="UP000501600">
    <property type="component" value="Chromosome"/>
</dbReference>
<dbReference type="InterPro" id="IPR052559">
    <property type="entry name" value="V-haloperoxidase"/>
</dbReference>
<evidence type="ECO:0000313" key="2">
    <source>
        <dbReference type="EMBL" id="QJB69175.1"/>
    </source>
</evidence>
<feature type="compositionally biased region" description="Basic and acidic residues" evidence="1">
    <location>
        <begin position="14"/>
        <end position="31"/>
    </location>
</feature>
<name>A0A6H2DMJ3_9SPHN</name>
<gene>
    <name evidence="2" type="ORF">HF685_07705</name>
</gene>
<evidence type="ECO:0000256" key="1">
    <source>
        <dbReference type="SAM" id="MobiDB-lite"/>
    </source>
</evidence>
<dbReference type="InterPro" id="IPR016119">
    <property type="entry name" value="Br/Cl_peroxidase_C"/>
</dbReference>
<dbReference type="AlphaFoldDB" id="A0A6H2DMJ3"/>